<evidence type="ECO:0000256" key="1">
    <source>
        <dbReference type="ARBA" id="ARBA00060999"/>
    </source>
</evidence>
<dbReference type="FunFam" id="1.20.1440.40:FF:000001">
    <property type="entry name" value="DUF446 domain protein"/>
    <property type="match status" value="1"/>
</dbReference>
<accession>A0A2M9W8F2</accession>
<gene>
    <name evidence="3" type="ORF">PRCB_21465</name>
</gene>
<sequence>MSSQMIIQRLQQVEAVMREHGHWQSQSPEAEAFASTEPFCLDTLEPLEWLQWVLIPRFHALIEAGAPLPQNFAVTPYYEVALPATTPGHAVLLLTLGQLDALFQDPTL</sequence>
<reference evidence="3 4" key="1">
    <citation type="submission" date="2017-11" db="EMBL/GenBank/DDBJ databases">
        <title>The genome sequence of Pantoea rodasii DSM 26611.</title>
        <authorList>
            <person name="Gao J."/>
            <person name="Mao X."/>
            <person name="Sun J."/>
        </authorList>
    </citation>
    <scope>NUCLEOTIDE SEQUENCE [LARGE SCALE GENOMIC DNA]</scope>
    <source>
        <strain evidence="3 4">DSM 26611</strain>
    </source>
</reference>
<dbReference type="PANTHER" id="PTHR39586">
    <property type="entry name" value="CYTOPLASMIC PROTEIN-RELATED"/>
    <property type="match status" value="1"/>
</dbReference>
<dbReference type="AlphaFoldDB" id="A0A2M9W8F2"/>
<organism evidence="3 4">
    <name type="scientific">Pantoea rodasii</name>
    <dbReference type="NCBI Taxonomy" id="1076549"/>
    <lineage>
        <taxon>Bacteria</taxon>
        <taxon>Pseudomonadati</taxon>
        <taxon>Pseudomonadota</taxon>
        <taxon>Gammaproteobacteria</taxon>
        <taxon>Enterobacterales</taxon>
        <taxon>Erwiniaceae</taxon>
        <taxon>Pantoea</taxon>
    </lineage>
</organism>
<proteinExistence type="predicted"/>
<dbReference type="InterPro" id="IPR007384">
    <property type="entry name" value="UCP006257"/>
</dbReference>
<dbReference type="InterPro" id="IPR023376">
    <property type="entry name" value="YqcC-like_dom"/>
</dbReference>
<dbReference type="Gene3D" id="1.20.1440.40">
    <property type="entry name" value="YqcC-like"/>
    <property type="match status" value="1"/>
</dbReference>
<dbReference type="OrthoDB" id="8794567at2"/>
<dbReference type="EMBL" id="PIQI01000027">
    <property type="protein sequence ID" value="PJZ03810.1"/>
    <property type="molecule type" value="Genomic_DNA"/>
</dbReference>
<dbReference type="GO" id="GO:0044010">
    <property type="term" value="P:single-species biofilm formation"/>
    <property type="evidence" value="ECO:0007669"/>
    <property type="project" value="TreeGrafter"/>
</dbReference>
<dbReference type="SUPFAM" id="SSF158452">
    <property type="entry name" value="YqcC-like"/>
    <property type="match status" value="1"/>
</dbReference>
<evidence type="ECO:0000313" key="4">
    <source>
        <dbReference type="Proteomes" id="UP000232062"/>
    </source>
</evidence>
<dbReference type="Proteomes" id="UP000232062">
    <property type="component" value="Unassembled WGS sequence"/>
</dbReference>
<comment type="caution">
    <text evidence="3">The sequence shown here is derived from an EMBL/GenBank/DDBJ whole genome shotgun (WGS) entry which is preliminary data.</text>
</comment>
<keyword evidence="4" id="KW-1185">Reference proteome</keyword>
<dbReference type="STRING" id="1076549.HA45_02085"/>
<dbReference type="PIRSF" id="PIRSF006257">
    <property type="entry name" value="UCP006257"/>
    <property type="match status" value="1"/>
</dbReference>
<name>A0A2M9W8F2_9GAMM</name>
<dbReference type="RefSeq" id="WP_100703606.1">
    <property type="nucleotide sequence ID" value="NZ_MLFP01000001.1"/>
</dbReference>
<protein>
    <recommendedName>
        <fullName evidence="2">YqcC-like domain-containing protein</fullName>
    </recommendedName>
</protein>
<dbReference type="PANTHER" id="PTHR39586:SF1">
    <property type="entry name" value="CYTOPLASMIC PROTEIN"/>
    <property type="match status" value="1"/>
</dbReference>
<dbReference type="InterPro" id="IPR036814">
    <property type="entry name" value="YqcC-like_sf"/>
</dbReference>
<comment type="similarity">
    <text evidence="1">To the N-terminal of E.carotovora exoenzyme regulation regulon ORF1. The C-terminal part is colinear with YqcB.</text>
</comment>
<evidence type="ECO:0000313" key="3">
    <source>
        <dbReference type="EMBL" id="PJZ03810.1"/>
    </source>
</evidence>
<evidence type="ECO:0000259" key="2">
    <source>
        <dbReference type="Pfam" id="PF04287"/>
    </source>
</evidence>
<dbReference type="Pfam" id="PF04287">
    <property type="entry name" value="DUF446"/>
    <property type="match status" value="1"/>
</dbReference>
<feature type="domain" description="YqcC-like" evidence="2">
    <location>
        <begin position="6"/>
        <end position="102"/>
    </location>
</feature>